<comment type="catalytic activity">
    <reaction evidence="1">
        <text>Hydrolysis of (1-&gt;4)-beta-linkages between N-acetylmuramic acid and N-acetyl-D-glucosamine residues in a peptidoglycan and between N-acetyl-D-glucosamine residues in chitodextrins.</text>
        <dbReference type="EC" id="3.2.1.17"/>
    </reaction>
</comment>
<comment type="function">
    <text evidence="11">This enzyme has both lysozyme (acetylmuramidase) and diacetylmuramidase activities.</text>
</comment>
<evidence type="ECO:0000256" key="9">
    <source>
        <dbReference type="ARBA" id="ARBA00023157"/>
    </source>
</evidence>
<keyword evidence="12" id="KW-0732">Signal</keyword>
<dbReference type="Proteomes" id="UP000198614">
    <property type="component" value="Unassembled WGS sequence"/>
</dbReference>
<evidence type="ECO:0000256" key="2">
    <source>
        <dbReference type="ARBA" id="ARBA00004613"/>
    </source>
</evidence>
<dbReference type="GO" id="GO:0016998">
    <property type="term" value="P:cell wall macromolecule catabolic process"/>
    <property type="evidence" value="ECO:0007669"/>
    <property type="project" value="InterPro"/>
</dbReference>
<dbReference type="AlphaFoldDB" id="A0A1G7V5U3"/>
<feature type="chain" id="PRO_5011489447" description="lysozyme" evidence="12">
    <location>
        <begin position="29"/>
        <end position="239"/>
    </location>
</feature>
<evidence type="ECO:0000256" key="4">
    <source>
        <dbReference type="ARBA" id="ARBA00012732"/>
    </source>
</evidence>
<evidence type="ECO:0000256" key="1">
    <source>
        <dbReference type="ARBA" id="ARBA00000632"/>
    </source>
</evidence>
<dbReference type="InterPro" id="IPR002053">
    <property type="entry name" value="Glyco_hydro_25"/>
</dbReference>
<dbReference type="Pfam" id="PF01183">
    <property type="entry name" value="Glyco_hydro_25"/>
    <property type="match status" value="1"/>
</dbReference>
<accession>A0A1G7V5U3</accession>
<evidence type="ECO:0000256" key="12">
    <source>
        <dbReference type="SAM" id="SignalP"/>
    </source>
</evidence>
<protein>
    <recommendedName>
        <fullName evidence="4">lysozyme</fullName>
        <ecNumber evidence="4">3.2.1.17</ecNumber>
    </recommendedName>
</protein>
<keyword evidence="8" id="KW-0378">Hydrolase</keyword>
<name>A0A1G7V5U3_9ACTN</name>
<dbReference type="GO" id="GO:0005576">
    <property type="term" value="C:extracellular region"/>
    <property type="evidence" value="ECO:0007669"/>
    <property type="project" value="UniProtKB-SubCell"/>
</dbReference>
<evidence type="ECO:0000256" key="8">
    <source>
        <dbReference type="ARBA" id="ARBA00022801"/>
    </source>
</evidence>
<evidence type="ECO:0000313" key="14">
    <source>
        <dbReference type="Proteomes" id="UP000198614"/>
    </source>
</evidence>
<dbReference type="PROSITE" id="PS51904">
    <property type="entry name" value="GLYCOSYL_HYDROL_F25_2"/>
    <property type="match status" value="1"/>
</dbReference>
<dbReference type="GO" id="GO:0003796">
    <property type="term" value="F:lysozyme activity"/>
    <property type="evidence" value="ECO:0007669"/>
    <property type="project" value="UniProtKB-EC"/>
</dbReference>
<dbReference type="InterPro" id="IPR017853">
    <property type="entry name" value="GH"/>
</dbReference>
<dbReference type="CDD" id="cd06412">
    <property type="entry name" value="GH25_CH-type"/>
    <property type="match status" value="1"/>
</dbReference>
<dbReference type="GO" id="GO:0042742">
    <property type="term" value="P:defense response to bacterium"/>
    <property type="evidence" value="ECO:0007669"/>
    <property type="project" value="UniProtKB-KW"/>
</dbReference>
<dbReference type="OrthoDB" id="287365at2"/>
<keyword evidence="9" id="KW-1015">Disulfide bond</keyword>
<evidence type="ECO:0000256" key="11">
    <source>
        <dbReference type="ARBA" id="ARBA00055588"/>
    </source>
</evidence>
<dbReference type="SUPFAM" id="SSF51445">
    <property type="entry name" value="(Trans)glycosidases"/>
    <property type="match status" value="1"/>
</dbReference>
<dbReference type="SMART" id="SM00641">
    <property type="entry name" value="Glyco_25"/>
    <property type="match status" value="1"/>
</dbReference>
<dbReference type="PANTHER" id="PTHR34135">
    <property type="entry name" value="LYSOZYME"/>
    <property type="match status" value="1"/>
</dbReference>
<dbReference type="Gene3D" id="3.20.20.80">
    <property type="entry name" value="Glycosidases"/>
    <property type="match status" value="1"/>
</dbReference>
<comment type="similarity">
    <text evidence="3">Belongs to the glycosyl hydrolase 25 family.</text>
</comment>
<organism evidence="13 14">
    <name type="scientific">Streptomyces griseoaurantiacus</name>
    <dbReference type="NCBI Taxonomy" id="68213"/>
    <lineage>
        <taxon>Bacteria</taxon>
        <taxon>Bacillati</taxon>
        <taxon>Actinomycetota</taxon>
        <taxon>Actinomycetes</taxon>
        <taxon>Kitasatosporales</taxon>
        <taxon>Streptomycetaceae</taxon>
        <taxon>Streptomyces</taxon>
        <taxon>Streptomyces aurantiacus group</taxon>
    </lineage>
</organism>
<dbReference type="GO" id="GO:0016052">
    <property type="term" value="P:carbohydrate catabolic process"/>
    <property type="evidence" value="ECO:0007669"/>
    <property type="project" value="TreeGrafter"/>
</dbReference>
<evidence type="ECO:0000256" key="10">
    <source>
        <dbReference type="ARBA" id="ARBA00023295"/>
    </source>
</evidence>
<keyword evidence="10" id="KW-0326">Glycosidase</keyword>
<dbReference type="PANTHER" id="PTHR34135:SF2">
    <property type="entry name" value="LYSOZYME"/>
    <property type="match status" value="1"/>
</dbReference>
<proteinExistence type="inferred from homology"/>
<dbReference type="EC" id="3.2.1.17" evidence="4"/>
<dbReference type="GO" id="GO:0009253">
    <property type="term" value="P:peptidoglycan catabolic process"/>
    <property type="evidence" value="ECO:0007669"/>
    <property type="project" value="InterPro"/>
</dbReference>
<sequence length="239" mass="25825">MTSRHAARTLALTLCVAFLAAGAGTARAADPPKGHDVSSHQGDVDWTRAKADGARFVYVKATESTDYRSPDFEKQYAGARAAGILRGAYHFATPGTSSGAAQAAYFVRNGGAWQADGRTLPPALDMEYNPYGRHKCYGLGKAAMVRWIRSFSEEVLRLTGRRPVLYTTADWWRLCTGDSTAFAADHALWIARHDPSGTGALPGGWATWTFWQYATSGTLPGDQDVFNGSLAGLKRFARG</sequence>
<keyword evidence="5" id="KW-0964">Secreted</keyword>
<dbReference type="FunFam" id="3.20.20.80:FF:000060">
    <property type="entry name" value="Lysozyme M1"/>
    <property type="match status" value="1"/>
</dbReference>
<dbReference type="GO" id="GO:0031640">
    <property type="term" value="P:killing of cells of another organism"/>
    <property type="evidence" value="ECO:0007669"/>
    <property type="project" value="UniProtKB-KW"/>
</dbReference>
<feature type="signal peptide" evidence="12">
    <location>
        <begin position="1"/>
        <end position="28"/>
    </location>
</feature>
<evidence type="ECO:0000256" key="3">
    <source>
        <dbReference type="ARBA" id="ARBA00010646"/>
    </source>
</evidence>
<keyword evidence="6" id="KW-0929">Antimicrobial</keyword>
<evidence type="ECO:0000256" key="5">
    <source>
        <dbReference type="ARBA" id="ARBA00022525"/>
    </source>
</evidence>
<dbReference type="InterPro" id="IPR018077">
    <property type="entry name" value="Glyco_hydro_fam25_subgr"/>
</dbReference>
<evidence type="ECO:0000313" key="13">
    <source>
        <dbReference type="EMBL" id="SDG54871.1"/>
    </source>
</evidence>
<comment type="subcellular location">
    <subcellularLocation>
        <location evidence="2">Secreted</location>
    </subcellularLocation>
</comment>
<evidence type="ECO:0000256" key="7">
    <source>
        <dbReference type="ARBA" id="ARBA00022638"/>
    </source>
</evidence>
<dbReference type="EMBL" id="FNAX01000022">
    <property type="protein sequence ID" value="SDG54871.1"/>
    <property type="molecule type" value="Genomic_DNA"/>
</dbReference>
<evidence type="ECO:0000256" key="6">
    <source>
        <dbReference type="ARBA" id="ARBA00022529"/>
    </source>
</evidence>
<reference evidence="13 14" key="1">
    <citation type="submission" date="2016-10" db="EMBL/GenBank/DDBJ databases">
        <authorList>
            <person name="de Groot N.N."/>
        </authorList>
    </citation>
    <scope>NUCLEOTIDE SEQUENCE [LARGE SCALE GENOMIC DNA]</scope>
    <source>
        <strain evidence="13 14">CGMCC 4.1859</strain>
    </source>
</reference>
<gene>
    <name evidence="13" type="ORF">SAMN05216260_12268</name>
</gene>
<keyword evidence="7" id="KW-0081">Bacteriolytic enzyme</keyword>